<organism evidence="4 5">
    <name type="scientific">Oligosphaera ethanolica</name>
    <dbReference type="NCBI Taxonomy" id="760260"/>
    <lineage>
        <taxon>Bacteria</taxon>
        <taxon>Pseudomonadati</taxon>
        <taxon>Lentisphaerota</taxon>
        <taxon>Oligosphaeria</taxon>
        <taxon>Oligosphaerales</taxon>
        <taxon>Oligosphaeraceae</taxon>
        <taxon>Oligosphaera</taxon>
    </lineage>
</organism>
<dbReference type="SUPFAM" id="SSF51735">
    <property type="entry name" value="NAD(P)-binding Rossmann-fold domains"/>
    <property type="match status" value="1"/>
</dbReference>
<dbReference type="SUPFAM" id="SSF55347">
    <property type="entry name" value="Glyceraldehyde-3-phosphate dehydrogenase-like, C-terminal domain"/>
    <property type="match status" value="1"/>
</dbReference>
<dbReference type="Pfam" id="PF01408">
    <property type="entry name" value="GFO_IDH_MocA"/>
    <property type="match status" value="1"/>
</dbReference>
<evidence type="ECO:0000313" key="4">
    <source>
        <dbReference type="EMBL" id="MDQ0290971.1"/>
    </source>
</evidence>
<evidence type="ECO:0000259" key="2">
    <source>
        <dbReference type="Pfam" id="PF01408"/>
    </source>
</evidence>
<feature type="domain" description="Gfo/Idh/MocA-like oxidoreductase N-terminal" evidence="2">
    <location>
        <begin position="7"/>
        <end position="126"/>
    </location>
</feature>
<dbReference type="EMBL" id="JAUSVL010000001">
    <property type="protein sequence ID" value="MDQ0290971.1"/>
    <property type="molecule type" value="Genomic_DNA"/>
</dbReference>
<evidence type="ECO:0000256" key="1">
    <source>
        <dbReference type="ARBA" id="ARBA00023002"/>
    </source>
</evidence>
<dbReference type="GO" id="GO:0000166">
    <property type="term" value="F:nucleotide binding"/>
    <property type="evidence" value="ECO:0007669"/>
    <property type="project" value="InterPro"/>
</dbReference>
<proteinExistence type="predicted"/>
<comment type="caution">
    <text evidence="4">The sequence shown here is derived from an EMBL/GenBank/DDBJ whole genome shotgun (WGS) entry which is preliminary data.</text>
</comment>
<reference evidence="4" key="1">
    <citation type="submission" date="2023-07" db="EMBL/GenBank/DDBJ databases">
        <title>Genomic Encyclopedia of Type Strains, Phase IV (KMG-IV): sequencing the most valuable type-strain genomes for metagenomic binning, comparative biology and taxonomic classification.</title>
        <authorList>
            <person name="Goeker M."/>
        </authorList>
    </citation>
    <scope>NUCLEOTIDE SEQUENCE</scope>
    <source>
        <strain evidence="4">DSM 24202</strain>
    </source>
</reference>
<evidence type="ECO:0000313" key="5">
    <source>
        <dbReference type="Proteomes" id="UP001238163"/>
    </source>
</evidence>
<dbReference type="Proteomes" id="UP001238163">
    <property type="component" value="Unassembled WGS sequence"/>
</dbReference>
<dbReference type="InterPro" id="IPR050463">
    <property type="entry name" value="Gfo/Idh/MocA_oxidrdct_glycsds"/>
</dbReference>
<dbReference type="RefSeq" id="WP_307263087.1">
    <property type="nucleotide sequence ID" value="NZ_JAUSVL010000001.1"/>
</dbReference>
<keyword evidence="1" id="KW-0560">Oxidoreductase</keyword>
<dbReference type="Gene3D" id="3.30.360.10">
    <property type="entry name" value="Dihydrodipicolinate Reductase, domain 2"/>
    <property type="match status" value="1"/>
</dbReference>
<dbReference type="AlphaFoldDB" id="A0AAE3VIE2"/>
<dbReference type="Pfam" id="PF22725">
    <property type="entry name" value="GFO_IDH_MocA_C3"/>
    <property type="match status" value="1"/>
</dbReference>
<dbReference type="InterPro" id="IPR000683">
    <property type="entry name" value="Gfo/Idh/MocA-like_OxRdtase_N"/>
</dbReference>
<dbReference type="PANTHER" id="PTHR43818:SF11">
    <property type="entry name" value="BCDNA.GH03377"/>
    <property type="match status" value="1"/>
</dbReference>
<feature type="domain" description="GFO/IDH/MocA-like oxidoreductase" evidence="3">
    <location>
        <begin position="135"/>
        <end position="267"/>
    </location>
</feature>
<sequence length="372" mass="39684">MAALEKVRFGIFGAGSIALFRHALELSQNPAAEIVLVYDPIKARAEYLVSRFGGTVATSEEEIFASKKIDAVVVATPNSEHARLTIAAFAAGKHVLCEKPMATNLEDAAAMIAAGKKAGKKLMIGHNQCLMAPHLKAKKLLQEGIIGDVLTFRTSFCHGGPEGWSQDNGPHTWFFKKEKAYVGSMGDLGVHKAYLIPWLLGTDIAEAGAFIATMHKKNEKGKPITVDDNAVCILRMANGIIGQLTASWTYYGGEDNTTTFIGTKGRMVLGANPDYQVEVFLGNGERVLYKVGAVATNTVQVKSGIPDLFVDSILDDFEPPFDGLKGYKALAAVVACMNCAETGQISKVNNVPVPVKAAAAAKAKATKKAKKA</sequence>
<gene>
    <name evidence="4" type="ORF">J3R75_003078</name>
</gene>
<dbReference type="InterPro" id="IPR036291">
    <property type="entry name" value="NAD(P)-bd_dom_sf"/>
</dbReference>
<dbReference type="GO" id="GO:0016491">
    <property type="term" value="F:oxidoreductase activity"/>
    <property type="evidence" value="ECO:0007669"/>
    <property type="project" value="UniProtKB-KW"/>
</dbReference>
<accession>A0AAE3VIE2</accession>
<dbReference type="PANTHER" id="PTHR43818">
    <property type="entry name" value="BCDNA.GH03377"/>
    <property type="match status" value="1"/>
</dbReference>
<keyword evidence="5" id="KW-1185">Reference proteome</keyword>
<dbReference type="InterPro" id="IPR055170">
    <property type="entry name" value="GFO_IDH_MocA-like_dom"/>
</dbReference>
<evidence type="ECO:0000259" key="3">
    <source>
        <dbReference type="Pfam" id="PF22725"/>
    </source>
</evidence>
<dbReference type="Gene3D" id="3.40.50.720">
    <property type="entry name" value="NAD(P)-binding Rossmann-like Domain"/>
    <property type="match status" value="1"/>
</dbReference>
<protein>
    <submittedName>
        <fullName evidence="4">Dehydrogenase</fullName>
    </submittedName>
</protein>
<name>A0AAE3VIE2_9BACT</name>